<dbReference type="InterPro" id="IPR000375">
    <property type="entry name" value="Dynamin_stalk"/>
</dbReference>
<protein>
    <recommendedName>
        <fullName evidence="1">Dynamin stalk domain-containing protein</fullName>
    </recommendedName>
</protein>
<evidence type="ECO:0000259" key="1">
    <source>
        <dbReference type="Pfam" id="PF01031"/>
    </source>
</evidence>
<comment type="caution">
    <text evidence="2">The sequence shown here is derived from an EMBL/GenBank/DDBJ whole genome shotgun (WGS) entry which is preliminary data.</text>
</comment>
<evidence type="ECO:0000313" key="2">
    <source>
        <dbReference type="EMBL" id="KAJ4846254.1"/>
    </source>
</evidence>
<feature type="domain" description="Dynamin stalk" evidence="1">
    <location>
        <begin position="2"/>
        <end position="57"/>
    </location>
</feature>
<dbReference type="AlphaFoldDB" id="A0A9Q0JLR7"/>
<evidence type="ECO:0000313" key="3">
    <source>
        <dbReference type="Proteomes" id="UP001141552"/>
    </source>
</evidence>
<gene>
    <name evidence="2" type="ORF">Tsubulata_046795</name>
</gene>
<dbReference type="Gene3D" id="1.20.120.1240">
    <property type="entry name" value="Dynamin, middle domain"/>
    <property type="match status" value="1"/>
</dbReference>
<dbReference type="OrthoDB" id="849137at2759"/>
<feature type="non-terminal residue" evidence="2">
    <location>
        <position position="73"/>
    </location>
</feature>
<proteinExistence type="predicted"/>
<sequence length="73" mass="8509">VEDVVISVFKHHSENYHQLQTGIKRACHAFIEKTKEKSKNWALEVVEMEKLTDYTLEQTDGYQARISESVRGK</sequence>
<dbReference type="Pfam" id="PF01031">
    <property type="entry name" value="Dynamin_M"/>
    <property type="match status" value="1"/>
</dbReference>
<keyword evidence="3" id="KW-1185">Reference proteome</keyword>
<reference evidence="2" key="2">
    <citation type="journal article" date="2023" name="Plants (Basel)">
        <title>Annotation of the Turnera subulata (Passifloraceae) Draft Genome Reveals the S-Locus Evolved after the Divergence of Turneroideae from Passifloroideae in a Stepwise Manner.</title>
        <authorList>
            <person name="Henning P.M."/>
            <person name="Roalson E.H."/>
            <person name="Mir W."/>
            <person name="McCubbin A.G."/>
            <person name="Shore J.S."/>
        </authorList>
    </citation>
    <scope>NUCLEOTIDE SEQUENCE</scope>
    <source>
        <strain evidence="2">F60SS</strain>
    </source>
</reference>
<organism evidence="2 3">
    <name type="scientific">Turnera subulata</name>
    <dbReference type="NCBI Taxonomy" id="218843"/>
    <lineage>
        <taxon>Eukaryota</taxon>
        <taxon>Viridiplantae</taxon>
        <taxon>Streptophyta</taxon>
        <taxon>Embryophyta</taxon>
        <taxon>Tracheophyta</taxon>
        <taxon>Spermatophyta</taxon>
        <taxon>Magnoliopsida</taxon>
        <taxon>eudicotyledons</taxon>
        <taxon>Gunneridae</taxon>
        <taxon>Pentapetalae</taxon>
        <taxon>rosids</taxon>
        <taxon>fabids</taxon>
        <taxon>Malpighiales</taxon>
        <taxon>Passifloraceae</taxon>
        <taxon>Turnera</taxon>
    </lineage>
</organism>
<accession>A0A9Q0JLR7</accession>
<dbReference type="Proteomes" id="UP001141552">
    <property type="component" value="Unassembled WGS sequence"/>
</dbReference>
<reference evidence="2" key="1">
    <citation type="submission" date="2022-02" db="EMBL/GenBank/DDBJ databases">
        <authorList>
            <person name="Henning P.M."/>
            <person name="McCubbin A.G."/>
            <person name="Shore J.S."/>
        </authorList>
    </citation>
    <scope>NUCLEOTIDE SEQUENCE</scope>
    <source>
        <strain evidence="2">F60SS</strain>
        <tissue evidence="2">Leaves</tissue>
    </source>
</reference>
<dbReference type="EMBL" id="JAKUCV010001466">
    <property type="protein sequence ID" value="KAJ4846254.1"/>
    <property type="molecule type" value="Genomic_DNA"/>
</dbReference>
<name>A0A9Q0JLR7_9ROSI</name>